<accession>F4R7G9</accession>
<dbReference type="HOGENOM" id="CLU_1510936_0_0_1"/>
<keyword evidence="3" id="KW-1185">Reference proteome</keyword>
<organism evidence="3">
    <name type="scientific">Melampsora larici-populina (strain 98AG31 / pathotype 3-4-7)</name>
    <name type="common">Poplar leaf rust fungus</name>
    <dbReference type="NCBI Taxonomy" id="747676"/>
    <lineage>
        <taxon>Eukaryota</taxon>
        <taxon>Fungi</taxon>
        <taxon>Dikarya</taxon>
        <taxon>Basidiomycota</taxon>
        <taxon>Pucciniomycotina</taxon>
        <taxon>Pucciniomycetes</taxon>
        <taxon>Pucciniales</taxon>
        <taxon>Melampsoraceae</taxon>
        <taxon>Melampsora</taxon>
    </lineage>
</organism>
<dbReference type="RefSeq" id="XP_007404949.1">
    <property type="nucleotide sequence ID" value="XM_007404887.1"/>
</dbReference>
<protein>
    <submittedName>
        <fullName evidence="2">Uncharacterized protein</fullName>
    </submittedName>
</protein>
<proteinExistence type="predicted"/>
<dbReference type="AlphaFoldDB" id="F4R7G9"/>
<dbReference type="OrthoDB" id="10336891at2759"/>
<dbReference type="VEuPathDB" id="FungiDB:MELLADRAFT_90784"/>
<feature type="region of interest" description="Disordered" evidence="1">
    <location>
        <begin position="1"/>
        <end position="37"/>
    </location>
</feature>
<dbReference type="KEGG" id="mlr:MELLADRAFT_90784"/>
<sequence length="178" mass="19989">MPRKSKKEMAEEEEARKRDFAWRRARQAGREGLSPDVGRTGTPYYFDKPGYHWENGRYGKRQYRDTDLVHVDPFAEPGFREFACPFNVHPEINVDAGIVPMVFPVGHQGFEFPIPAVEEHHHGVLNVVHRDPTFGGQALGCQGSIVIASKTDIDPSRSTCQCGFDCFAKSSSASDSKF</sequence>
<evidence type="ECO:0000313" key="3">
    <source>
        <dbReference type="Proteomes" id="UP000001072"/>
    </source>
</evidence>
<evidence type="ECO:0000313" key="2">
    <source>
        <dbReference type="EMBL" id="EGG11314.1"/>
    </source>
</evidence>
<dbReference type="InParanoid" id="F4R7G9"/>
<gene>
    <name evidence="2" type="ORF">MELLADRAFT_90784</name>
</gene>
<dbReference type="EMBL" id="GL883092">
    <property type="protein sequence ID" value="EGG11314.1"/>
    <property type="molecule type" value="Genomic_DNA"/>
</dbReference>
<dbReference type="Proteomes" id="UP000001072">
    <property type="component" value="Unassembled WGS sequence"/>
</dbReference>
<dbReference type="GeneID" id="18935682"/>
<evidence type="ECO:0000256" key="1">
    <source>
        <dbReference type="SAM" id="MobiDB-lite"/>
    </source>
</evidence>
<name>F4R7G9_MELLP</name>
<reference evidence="3" key="1">
    <citation type="journal article" date="2011" name="Proc. Natl. Acad. Sci. U.S.A.">
        <title>Obligate biotrophy features unraveled by the genomic analysis of rust fungi.</title>
        <authorList>
            <person name="Duplessis S."/>
            <person name="Cuomo C.A."/>
            <person name="Lin Y.-C."/>
            <person name="Aerts A."/>
            <person name="Tisserant E."/>
            <person name="Veneault-Fourrey C."/>
            <person name="Joly D.L."/>
            <person name="Hacquard S."/>
            <person name="Amselem J."/>
            <person name="Cantarel B.L."/>
            <person name="Chiu R."/>
            <person name="Coutinho P.M."/>
            <person name="Feau N."/>
            <person name="Field M."/>
            <person name="Frey P."/>
            <person name="Gelhaye E."/>
            <person name="Goldberg J."/>
            <person name="Grabherr M.G."/>
            <person name="Kodira C.D."/>
            <person name="Kohler A."/>
            <person name="Kuees U."/>
            <person name="Lindquist E.A."/>
            <person name="Lucas S.M."/>
            <person name="Mago R."/>
            <person name="Mauceli E."/>
            <person name="Morin E."/>
            <person name="Murat C."/>
            <person name="Pangilinan J.L."/>
            <person name="Park R."/>
            <person name="Pearson M."/>
            <person name="Quesneville H."/>
            <person name="Rouhier N."/>
            <person name="Sakthikumar S."/>
            <person name="Salamov A.A."/>
            <person name="Schmutz J."/>
            <person name="Selles B."/>
            <person name="Shapiro H."/>
            <person name="Tanguay P."/>
            <person name="Tuskan G.A."/>
            <person name="Henrissat B."/>
            <person name="Van de Peer Y."/>
            <person name="Rouze P."/>
            <person name="Ellis J.G."/>
            <person name="Dodds P.N."/>
            <person name="Schein J.E."/>
            <person name="Zhong S."/>
            <person name="Hamelin R.C."/>
            <person name="Grigoriev I.V."/>
            <person name="Szabo L.J."/>
            <person name="Martin F."/>
        </authorList>
    </citation>
    <scope>NUCLEOTIDE SEQUENCE [LARGE SCALE GENOMIC DNA]</scope>
    <source>
        <strain evidence="3">98AG31 / pathotype 3-4-7</strain>
    </source>
</reference>